<keyword evidence="1" id="KW-0812">Transmembrane</keyword>
<keyword evidence="1" id="KW-0472">Membrane</keyword>
<comment type="caution">
    <text evidence="2">The sequence shown here is derived from an EMBL/GenBank/DDBJ whole genome shotgun (WGS) entry which is preliminary data.</text>
</comment>
<proteinExistence type="predicted"/>
<keyword evidence="3" id="KW-1185">Reference proteome</keyword>
<dbReference type="InterPro" id="IPR011044">
    <property type="entry name" value="Quino_amine_DH_bsu"/>
</dbReference>
<name>A0A3P1VFL0_9STRE</name>
<evidence type="ECO:0000313" key="2">
    <source>
        <dbReference type="EMBL" id="RRD32275.1"/>
    </source>
</evidence>
<feature type="transmembrane region" description="Helical" evidence="1">
    <location>
        <begin position="5"/>
        <end position="22"/>
    </location>
</feature>
<reference evidence="2 3" key="1">
    <citation type="submission" date="2018-11" db="EMBL/GenBank/DDBJ databases">
        <title>Genomes From Bacteria Associated with the Canine Oral Cavity: a Test Case for Automated Genome-Based Taxonomic Assignment.</title>
        <authorList>
            <person name="Coil D.A."/>
            <person name="Jospin G."/>
            <person name="Darling A.E."/>
            <person name="Wallis C."/>
            <person name="Davis I.J."/>
            <person name="Harris S."/>
            <person name="Eisen J.A."/>
            <person name="Holcombe L.J."/>
            <person name="O'Flynn C."/>
        </authorList>
    </citation>
    <scope>NUCLEOTIDE SEQUENCE [LARGE SCALE GENOMIC DNA]</scope>
    <source>
        <strain evidence="2 3">OH4621_COT-116</strain>
    </source>
</reference>
<protein>
    <submittedName>
        <fullName evidence="2">Uncharacterized protein</fullName>
    </submittedName>
</protein>
<accession>A0A3P1VFL0</accession>
<dbReference type="InterPro" id="IPR015943">
    <property type="entry name" value="WD40/YVTN_repeat-like_dom_sf"/>
</dbReference>
<evidence type="ECO:0000313" key="3">
    <source>
        <dbReference type="Proteomes" id="UP000281771"/>
    </source>
</evidence>
<dbReference type="STRING" id="1123309.GCA_000377005_01353"/>
<dbReference type="Gene3D" id="2.130.10.10">
    <property type="entry name" value="YVTN repeat-like/Quinoprotein amine dehydrogenase"/>
    <property type="match status" value="1"/>
</dbReference>
<dbReference type="AlphaFoldDB" id="A0A3P1VFL0"/>
<sequence length="352" mass="39845">MKKKWIYVVVLVGIALLSFYGWKLINGTSYKEEAGTNTNAASKKLDEFFSELEEYYPKLYQKIPANKETFTIPGLVQTSSIKAEGKDEGEADQTEDMTPQGLSFVEDYVVISAYSMSYSHNSVLWILDRQTGDYVKTIVLPTTSHVGGLAYDNQQKRLWVTTTDDKSASQISALSLDTLQKEDFSKSEKEVTFEHQYNLAQIEKSSYMAYHEGRLLVGYFDKDEQGHLGIFELDADGLPVRQDNEKDTYQPQQVVDTPEQVQGVAIAGNQIVFSQSYGNKDSKLLFFENPGLEKLPDFEEKDNLQAELIAPPYMQQIVVDGQSIYLLFESSSFKYRINPTVTSIDRIIKIGL</sequence>
<dbReference type="EMBL" id="RQZA01000001">
    <property type="protein sequence ID" value="RRD32275.1"/>
    <property type="molecule type" value="Genomic_DNA"/>
</dbReference>
<keyword evidence="1" id="KW-1133">Transmembrane helix</keyword>
<gene>
    <name evidence="2" type="ORF">EII38_00640</name>
</gene>
<dbReference type="RefSeq" id="WP_124775202.1">
    <property type="nucleotide sequence ID" value="NZ_RQZA01000001.1"/>
</dbReference>
<evidence type="ECO:0000256" key="1">
    <source>
        <dbReference type="SAM" id="Phobius"/>
    </source>
</evidence>
<dbReference type="Proteomes" id="UP000281771">
    <property type="component" value="Unassembled WGS sequence"/>
</dbReference>
<organism evidence="2 3">
    <name type="scientific">Streptococcus minor</name>
    <dbReference type="NCBI Taxonomy" id="229549"/>
    <lineage>
        <taxon>Bacteria</taxon>
        <taxon>Bacillati</taxon>
        <taxon>Bacillota</taxon>
        <taxon>Bacilli</taxon>
        <taxon>Lactobacillales</taxon>
        <taxon>Streptococcaceae</taxon>
        <taxon>Streptococcus</taxon>
    </lineage>
</organism>
<dbReference type="SUPFAM" id="SSF50969">
    <property type="entry name" value="YVTN repeat-like/Quinoprotein amine dehydrogenase"/>
    <property type="match status" value="1"/>
</dbReference>